<accession>A0A8J5WJP9</accession>
<evidence type="ECO:0000313" key="2">
    <source>
        <dbReference type="Proteomes" id="UP000729402"/>
    </source>
</evidence>
<name>A0A8J5WJP9_ZIZPA</name>
<reference evidence="1" key="1">
    <citation type="journal article" date="2021" name="bioRxiv">
        <title>Whole Genome Assembly and Annotation of Northern Wild Rice, Zizania palustris L., Supports a Whole Genome Duplication in the Zizania Genus.</title>
        <authorList>
            <person name="Haas M."/>
            <person name="Kono T."/>
            <person name="Macchietto M."/>
            <person name="Millas R."/>
            <person name="McGilp L."/>
            <person name="Shao M."/>
            <person name="Duquette J."/>
            <person name="Hirsch C.N."/>
            <person name="Kimball J."/>
        </authorList>
    </citation>
    <scope>NUCLEOTIDE SEQUENCE</scope>
    <source>
        <tissue evidence="1">Fresh leaf tissue</tissue>
    </source>
</reference>
<protein>
    <submittedName>
        <fullName evidence="1">Uncharacterized protein</fullName>
    </submittedName>
</protein>
<evidence type="ECO:0000313" key="1">
    <source>
        <dbReference type="EMBL" id="KAG8089657.1"/>
    </source>
</evidence>
<gene>
    <name evidence="1" type="ORF">GUJ93_ZPchr0011g28379</name>
</gene>
<keyword evidence="2" id="KW-1185">Reference proteome</keyword>
<dbReference type="Proteomes" id="UP000729402">
    <property type="component" value="Unassembled WGS sequence"/>
</dbReference>
<proteinExistence type="predicted"/>
<comment type="caution">
    <text evidence="1">The sequence shown here is derived from an EMBL/GenBank/DDBJ whole genome shotgun (WGS) entry which is preliminary data.</text>
</comment>
<sequence length="104" mass="11400">MHGRAFSQTAGRRMYVETYLIACGVAASSMELESCIHGVVFMESFLGDTVVHIMHGWVHRNKSQLGCGAAGDGENGRTGAQGEHEQTVSYVYWYGLLEISAIWS</sequence>
<dbReference type="EMBL" id="JAAALK010000081">
    <property type="protein sequence ID" value="KAG8089657.1"/>
    <property type="molecule type" value="Genomic_DNA"/>
</dbReference>
<dbReference type="AlphaFoldDB" id="A0A8J5WJP9"/>
<organism evidence="1 2">
    <name type="scientific">Zizania palustris</name>
    <name type="common">Northern wild rice</name>
    <dbReference type="NCBI Taxonomy" id="103762"/>
    <lineage>
        <taxon>Eukaryota</taxon>
        <taxon>Viridiplantae</taxon>
        <taxon>Streptophyta</taxon>
        <taxon>Embryophyta</taxon>
        <taxon>Tracheophyta</taxon>
        <taxon>Spermatophyta</taxon>
        <taxon>Magnoliopsida</taxon>
        <taxon>Liliopsida</taxon>
        <taxon>Poales</taxon>
        <taxon>Poaceae</taxon>
        <taxon>BOP clade</taxon>
        <taxon>Oryzoideae</taxon>
        <taxon>Oryzeae</taxon>
        <taxon>Zizaniinae</taxon>
        <taxon>Zizania</taxon>
    </lineage>
</organism>
<reference evidence="1" key="2">
    <citation type="submission" date="2021-02" db="EMBL/GenBank/DDBJ databases">
        <authorList>
            <person name="Kimball J.A."/>
            <person name="Haas M.W."/>
            <person name="Macchietto M."/>
            <person name="Kono T."/>
            <person name="Duquette J."/>
            <person name="Shao M."/>
        </authorList>
    </citation>
    <scope>NUCLEOTIDE SEQUENCE</scope>
    <source>
        <tissue evidence="1">Fresh leaf tissue</tissue>
    </source>
</reference>